<keyword evidence="7 17" id="KW-0812">Transmembrane</keyword>
<evidence type="ECO:0000256" key="2">
    <source>
        <dbReference type="ARBA" id="ARBA00004651"/>
    </source>
</evidence>
<dbReference type="EnsemblMetazoa" id="tetur06g00360.1">
    <property type="protein sequence ID" value="tetur06g00360.1"/>
    <property type="gene ID" value="tetur06g00360"/>
</dbReference>
<keyword evidence="6" id="KW-0926">Vacuole</keyword>
<dbReference type="PANTHER" id="PTHR24223:SF443">
    <property type="entry name" value="MULTIDRUG-RESISTANCE LIKE PROTEIN 1, ISOFORM I"/>
    <property type="match status" value="1"/>
</dbReference>
<dbReference type="SUPFAM" id="SSF52540">
    <property type="entry name" value="P-loop containing nucleoside triphosphate hydrolases"/>
    <property type="match status" value="2"/>
</dbReference>
<feature type="transmembrane region" description="Helical" evidence="17">
    <location>
        <begin position="131"/>
        <end position="148"/>
    </location>
</feature>
<keyword evidence="9" id="KW-0547">Nucleotide-binding</keyword>
<dbReference type="CDD" id="cd03250">
    <property type="entry name" value="ABCC_MRP_domain1"/>
    <property type="match status" value="1"/>
</dbReference>
<dbReference type="eggNOG" id="KOG0054">
    <property type="taxonomic scope" value="Eukaryota"/>
</dbReference>
<dbReference type="OMA" id="ILISMEN"/>
<dbReference type="InterPro" id="IPR017871">
    <property type="entry name" value="ABC_transporter-like_CS"/>
</dbReference>
<evidence type="ECO:0000256" key="4">
    <source>
        <dbReference type="ARBA" id="ARBA00022448"/>
    </source>
</evidence>
<feature type="transmembrane region" description="Helical" evidence="17">
    <location>
        <begin position="525"/>
        <end position="547"/>
    </location>
</feature>
<evidence type="ECO:0000256" key="6">
    <source>
        <dbReference type="ARBA" id="ARBA00022554"/>
    </source>
</evidence>
<dbReference type="GO" id="GO:0000323">
    <property type="term" value="C:lytic vacuole"/>
    <property type="evidence" value="ECO:0007669"/>
    <property type="project" value="UniProtKB-ARBA"/>
</dbReference>
<dbReference type="EC" id="7.6.2.3" evidence="14"/>
<evidence type="ECO:0000313" key="21">
    <source>
        <dbReference type="Proteomes" id="UP000015104"/>
    </source>
</evidence>
<reference evidence="20" key="2">
    <citation type="submission" date="2015-06" db="UniProtKB">
        <authorList>
            <consortium name="EnsemblMetazoa"/>
        </authorList>
    </citation>
    <scope>IDENTIFICATION</scope>
</reference>
<name>T1K6F9_TETUR</name>
<evidence type="ECO:0000256" key="8">
    <source>
        <dbReference type="ARBA" id="ARBA00022737"/>
    </source>
</evidence>
<comment type="subcellular location">
    <subcellularLocation>
        <location evidence="2">Cell membrane</location>
        <topology evidence="2">Multi-pass membrane protein</topology>
    </subcellularLocation>
    <subcellularLocation>
        <location evidence="1">Vacuole membrane</location>
        <topology evidence="1">Multi-pass membrane protein</topology>
    </subcellularLocation>
</comment>
<evidence type="ECO:0000259" key="19">
    <source>
        <dbReference type="PROSITE" id="PS50929"/>
    </source>
</evidence>
<feature type="transmembrane region" description="Helical" evidence="17">
    <location>
        <begin position="950"/>
        <end position="977"/>
    </location>
</feature>
<proteinExistence type="inferred from homology"/>
<evidence type="ECO:0000313" key="20">
    <source>
        <dbReference type="EnsemblMetazoa" id="tetur06g00360.1"/>
    </source>
</evidence>
<dbReference type="Pfam" id="PF00005">
    <property type="entry name" value="ABC_tran"/>
    <property type="match status" value="2"/>
</dbReference>
<dbReference type="InterPro" id="IPR056227">
    <property type="entry name" value="TMD0_ABC"/>
</dbReference>
<dbReference type="GO" id="GO:0005886">
    <property type="term" value="C:plasma membrane"/>
    <property type="evidence" value="ECO:0007669"/>
    <property type="project" value="UniProtKB-SubCell"/>
</dbReference>
<dbReference type="FunFam" id="1.20.1560.10:FF:000020">
    <property type="entry name" value="ABC metal ion transporter"/>
    <property type="match status" value="1"/>
</dbReference>
<evidence type="ECO:0000256" key="3">
    <source>
        <dbReference type="ARBA" id="ARBA00009726"/>
    </source>
</evidence>
<dbReference type="InterPro" id="IPR005292">
    <property type="entry name" value="MRP"/>
</dbReference>
<keyword evidence="4" id="KW-0813">Transport</keyword>
<evidence type="ECO:0000256" key="13">
    <source>
        <dbReference type="ARBA" id="ARBA00023136"/>
    </source>
</evidence>
<feature type="transmembrane region" description="Helical" evidence="17">
    <location>
        <begin position="69"/>
        <end position="88"/>
    </location>
</feature>
<dbReference type="KEGG" id="tut:107361102"/>
<evidence type="ECO:0000256" key="7">
    <source>
        <dbReference type="ARBA" id="ARBA00022692"/>
    </source>
</evidence>
<dbReference type="Gene3D" id="1.20.1560.10">
    <property type="entry name" value="ABC transporter type 1, transmembrane domain"/>
    <property type="match status" value="2"/>
</dbReference>
<dbReference type="FunFam" id="3.40.50.300:FF:000293">
    <property type="entry name" value="ATP binding cassette subfamily C member 1"/>
    <property type="match status" value="1"/>
</dbReference>
<feature type="transmembrane region" description="Helical" evidence="17">
    <location>
        <begin position="416"/>
        <end position="435"/>
    </location>
</feature>
<dbReference type="Pfam" id="PF24357">
    <property type="entry name" value="TMD0_ABC"/>
    <property type="match status" value="1"/>
</dbReference>
<dbReference type="GO" id="GO:0005774">
    <property type="term" value="C:vacuolar membrane"/>
    <property type="evidence" value="ECO:0007669"/>
    <property type="project" value="UniProtKB-SubCell"/>
</dbReference>
<feature type="transmembrane region" description="Helical" evidence="17">
    <location>
        <begin position="337"/>
        <end position="356"/>
    </location>
</feature>
<keyword evidence="10" id="KW-0067">ATP-binding</keyword>
<keyword evidence="11" id="KW-1278">Translocase</keyword>
<dbReference type="PROSITE" id="PS50893">
    <property type="entry name" value="ABC_TRANSPORTER_2"/>
    <property type="match status" value="2"/>
</dbReference>
<comment type="similarity">
    <text evidence="3">Belongs to the ABC transporter superfamily. ABCC family. Conjugate transporter (TC 3.A.1.208) subfamily.</text>
</comment>
<evidence type="ECO:0000256" key="16">
    <source>
        <dbReference type="SAM" id="MobiDB-lite"/>
    </source>
</evidence>
<sequence>MEHFCGHNFWDTQLTWNTSHPLFTPCFGETLLTWVPCGFLWIVAPFALHKLIRSPNRNIPWTLLNFCKTILAILLSASSAVQLIYAIVELVNGNQVHPVEYYSPFISFLTFSLSTIFILLHRRKGVHSSGVLFIFWLLFTVGALIYYWTIIDTVINPDKYWTIDKITFIIRSIQTPAILCSFLLSCFADTRREYFTAGEDYKNECPLLRASFFNQITFFWYDSMAYLGFKKSLTQDDMWDLPVDNKTEKIYDKFRRYLEDAILYSFNTKQKYQSGIVNSIEDYSIISVNVVLPLFKAFWPQLMGCGVIKLCSSFLTFGNPLLLDQLIAFVASDDPNWRGYVIALGMAICALLESMLNGQYEFWINVTSMRMRAALIASIYRKSLKLSSAGRKDFTAGEIVNIMAVDTQRVVDYINIYNLLWSAPIQIFIALYLLWNQLGVASLAGIAVMIILVPVNGFITVKLKTLQGRLMAQKDKRTKLMSEILNGIKVLKLYAWEGAFGEQITNIRNKEITALRGQAKLSAGIVFAFSCAPFFVAFASFCTFVLIDSSNILDANKAFVSLSLFNILRIPLALLPMVVSYGANFIISIKRINKYLQGDEIDPETIQHEPNPHTPVVLRNGTFSWSKDDSSVLNGITLDIKDKSLVAIVGQVGSGKSSLLSALLGDLYKTEGYVNVYGKIAYVPQSAWIQNATVRQNITFSQPYIEEKYNKVLEACALTQDLKILTGGDLTEIGEKGINLSGGQKQRVSLARAVYANSDIYFLDDPLSAVDAHVSRHLFDKVIGPTGMLKKKTRILVTHRVTFLPQVDEIIVLKDGQITEQGTYHELLAKNGEFAQFLLQFVSEQHEELAEEDKEIIEQLKEKMGPEFEKRGSIVRSETLSNSSDGIRRRTMSNASRPSTKKGNTSRSMSQLREEPESTKGNGEKFKLVETEVAQTGKVKWGVYWEFFKACGLVSCLLVILAFCLSSTFNLLSSLWLTEWSNDSLNPAAANDTTLRNIRLGVYFGLGLSETTFTLTNSIILNFAILKGARLIHEKMLHRMIRAPMSFYDTTPLGRILNRFTKDIDVADVTLTFNIRLLISQSFRAIVAIIAICLETPYFLLVVIPIGFAYIFVQKFYISSSRQLKRIESVTRSPVYSHFSETVSGATSIRAYDCSERFINECYHRVDINHSSYFPNLGSNRWLAVRLEFLGNLIVFLAAIFAVTSRGTLSPGYTGLSVSYALTVTQVLNMLVRAVSDVETNVVSVERCLEYTKTPMEAPWDLPHKRTSSNWPDNGQIEFKNYSTRYRPGLDLVLKDISCTIKPNEKVGIVGRTGAGKSSLTLALFRIIEPSGGRIEIDDQDISQLGLHNLRSRLTVIPQDPVLFSGSFRRNFDPFEKHTDSDIWKALELSHLKGFVDSLESGLNYEIAEGGENLSVGQKQLVCLTRALLRKSKVLVLDEATAAVDIETDELIQGTIRKEFSDCTIVTIAHRLNTIMDYDRIIVMDKGTIIEFDSPANLLKDTKSIFYSMAREANLI</sequence>
<feature type="transmembrane region" description="Helical" evidence="17">
    <location>
        <begin position="100"/>
        <end position="119"/>
    </location>
</feature>
<dbReference type="PROSITE" id="PS50929">
    <property type="entry name" value="ABC_TM1F"/>
    <property type="match status" value="2"/>
</dbReference>
<gene>
    <name evidence="20" type="primary">107361102</name>
</gene>
<protein>
    <recommendedName>
        <fullName evidence="14">ABC-type glutathione-S-conjugate transporter</fullName>
        <ecNumber evidence="14">7.6.2.3</ecNumber>
    </recommendedName>
</protein>
<dbReference type="CDD" id="cd18603">
    <property type="entry name" value="ABC_6TM_MRP1_2_3_6_D2_like"/>
    <property type="match status" value="1"/>
</dbReference>
<dbReference type="CDD" id="cd03244">
    <property type="entry name" value="ABCC_MRP_domain2"/>
    <property type="match status" value="1"/>
</dbReference>
<feature type="transmembrane region" description="Helical" evidence="17">
    <location>
        <begin position="1085"/>
        <end position="1113"/>
    </location>
</feature>
<dbReference type="HOGENOM" id="CLU_000604_27_3_1"/>
<dbReference type="InterPro" id="IPR011527">
    <property type="entry name" value="ABC1_TM_dom"/>
</dbReference>
<feature type="transmembrane region" description="Helical" evidence="17">
    <location>
        <begin position="1002"/>
        <end position="1026"/>
    </location>
</feature>
<keyword evidence="21" id="KW-1185">Reference proteome</keyword>
<dbReference type="OrthoDB" id="262778at2759"/>
<reference evidence="21" key="1">
    <citation type="submission" date="2011-08" db="EMBL/GenBank/DDBJ databases">
        <authorList>
            <person name="Rombauts S."/>
        </authorList>
    </citation>
    <scope>NUCLEOTIDE SEQUENCE</scope>
    <source>
        <strain evidence="21">London</strain>
    </source>
</reference>
<dbReference type="InterPro" id="IPR036640">
    <property type="entry name" value="ABC1_TM_sf"/>
</dbReference>
<evidence type="ECO:0000259" key="18">
    <source>
        <dbReference type="PROSITE" id="PS50893"/>
    </source>
</evidence>
<keyword evidence="13 17" id="KW-0472">Membrane</keyword>
<dbReference type="FunFam" id="1.20.1560.10:FF:000001">
    <property type="entry name" value="ATP-binding cassette subfamily C member 1"/>
    <property type="match status" value="1"/>
</dbReference>
<keyword evidence="12 17" id="KW-1133">Transmembrane helix</keyword>
<feature type="domain" description="ABC transporter" evidence="18">
    <location>
        <begin position="618"/>
        <end position="840"/>
    </location>
</feature>
<dbReference type="SUPFAM" id="SSF90123">
    <property type="entry name" value="ABC transporter transmembrane region"/>
    <property type="match status" value="2"/>
</dbReference>
<dbReference type="InterPro" id="IPR003593">
    <property type="entry name" value="AAA+_ATPase"/>
</dbReference>
<dbReference type="Pfam" id="PF00664">
    <property type="entry name" value="ABC_membrane"/>
    <property type="match status" value="2"/>
</dbReference>
<dbReference type="PROSITE" id="PS00211">
    <property type="entry name" value="ABC_TRANSPORTER_1"/>
    <property type="match status" value="1"/>
</dbReference>
<feature type="transmembrane region" description="Helical" evidence="17">
    <location>
        <begin position="31"/>
        <end position="48"/>
    </location>
</feature>
<evidence type="ECO:0000256" key="5">
    <source>
        <dbReference type="ARBA" id="ARBA00022475"/>
    </source>
</evidence>
<keyword evidence="5" id="KW-1003">Cell membrane</keyword>
<evidence type="ECO:0000256" key="9">
    <source>
        <dbReference type="ARBA" id="ARBA00022741"/>
    </source>
</evidence>
<comment type="catalytic activity">
    <reaction evidence="15">
        <text>leukotriene C4(in) + ATP + H2O = leukotriene C4(out) + ADP + phosphate + H(+)</text>
        <dbReference type="Rhea" id="RHEA:38963"/>
        <dbReference type="ChEBI" id="CHEBI:15377"/>
        <dbReference type="ChEBI" id="CHEBI:15378"/>
        <dbReference type="ChEBI" id="CHEBI:30616"/>
        <dbReference type="ChEBI" id="CHEBI:43474"/>
        <dbReference type="ChEBI" id="CHEBI:57973"/>
        <dbReference type="ChEBI" id="CHEBI:456216"/>
    </reaction>
    <physiologicalReaction direction="left-to-right" evidence="15">
        <dbReference type="Rhea" id="RHEA:38964"/>
    </physiologicalReaction>
</comment>
<dbReference type="InterPro" id="IPR050173">
    <property type="entry name" value="ABC_transporter_C-like"/>
</dbReference>
<dbReference type="GO" id="GO:0016887">
    <property type="term" value="F:ATP hydrolysis activity"/>
    <property type="evidence" value="ECO:0007669"/>
    <property type="project" value="InterPro"/>
</dbReference>
<feature type="domain" description="ABC transmembrane type-1" evidence="19">
    <location>
        <begin position="957"/>
        <end position="1240"/>
    </location>
</feature>
<dbReference type="CDD" id="cd18595">
    <property type="entry name" value="ABC_6TM_MRP1_2_3_6_D1_like"/>
    <property type="match status" value="1"/>
</dbReference>
<dbReference type="Gene3D" id="3.40.50.300">
    <property type="entry name" value="P-loop containing nucleotide triphosphate hydrolases"/>
    <property type="match status" value="2"/>
</dbReference>
<feature type="compositionally biased region" description="Basic and acidic residues" evidence="16">
    <location>
        <begin position="912"/>
        <end position="923"/>
    </location>
</feature>
<evidence type="ECO:0000256" key="11">
    <source>
        <dbReference type="ARBA" id="ARBA00022967"/>
    </source>
</evidence>
<dbReference type="EMBL" id="CAEY01001791">
    <property type="status" value="NOT_ANNOTATED_CDS"/>
    <property type="molecule type" value="Genomic_DNA"/>
</dbReference>
<feature type="domain" description="ABC transporter" evidence="18">
    <location>
        <begin position="1277"/>
        <end position="1511"/>
    </location>
</feature>
<evidence type="ECO:0000256" key="17">
    <source>
        <dbReference type="SAM" id="Phobius"/>
    </source>
</evidence>
<dbReference type="NCBIfam" id="TIGR00957">
    <property type="entry name" value="MRP_assoc_pro"/>
    <property type="match status" value="1"/>
</dbReference>
<dbReference type="FunFam" id="3.40.50.300:FF:000074">
    <property type="entry name" value="Multidrug resistance-associated protein 5 isoform 1"/>
    <property type="match status" value="1"/>
</dbReference>
<dbReference type="InterPro" id="IPR003439">
    <property type="entry name" value="ABC_transporter-like_ATP-bd"/>
</dbReference>
<evidence type="ECO:0000256" key="15">
    <source>
        <dbReference type="ARBA" id="ARBA00047523"/>
    </source>
</evidence>
<dbReference type="GO" id="GO:0015431">
    <property type="term" value="F:ABC-type glutathione S-conjugate transporter activity"/>
    <property type="evidence" value="ECO:0007669"/>
    <property type="project" value="UniProtKB-EC"/>
</dbReference>
<feature type="transmembrane region" description="Helical" evidence="17">
    <location>
        <begin position="168"/>
        <end position="188"/>
    </location>
</feature>
<dbReference type="GO" id="GO:0005524">
    <property type="term" value="F:ATP binding"/>
    <property type="evidence" value="ECO:0007669"/>
    <property type="project" value="UniProtKB-KW"/>
</dbReference>
<organism evidence="20 21">
    <name type="scientific">Tetranychus urticae</name>
    <name type="common">Two-spotted spider mite</name>
    <dbReference type="NCBI Taxonomy" id="32264"/>
    <lineage>
        <taxon>Eukaryota</taxon>
        <taxon>Metazoa</taxon>
        <taxon>Ecdysozoa</taxon>
        <taxon>Arthropoda</taxon>
        <taxon>Chelicerata</taxon>
        <taxon>Arachnida</taxon>
        <taxon>Acari</taxon>
        <taxon>Acariformes</taxon>
        <taxon>Trombidiformes</taxon>
        <taxon>Prostigmata</taxon>
        <taxon>Eleutherengona</taxon>
        <taxon>Raphignathae</taxon>
        <taxon>Tetranychoidea</taxon>
        <taxon>Tetranychidae</taxon>
        <taxon>Tetranychus</taxon>
    </lineage>
</organism>
<dbReference type="PANTHER" id="PTHR24223">
    <property type="entry name" value="ATP-BINDING CASSETTE SUB-FAMILY C"/>
    <property type="match status" value="1"/>
</dbReference>
<feature type="compositionally biased region" description="Polar residues" evidence="16">
    <location>
        <begin position="892"/>
        <end position="911"/>
    </location>
</feature>
<dbReference type="SMART" id="SM00382">
    <property type="entry name" value="AAA"/>
    <property type="match status" value="2"/>
</dbReference>
<dbReference type="Proteomes" id="UP000015104">
    <property type="component" value="Unassembled WGS sequence"/>
</dbReference>
<keyword evidence="8" id="KW-0677">Repeat</keyword>
<feature type="domain" description="ABC transmembrane type-1" evidence="19">
    <location>
        <begin position="310"/>
        <end position="584"/>
    </location>
</feature>
<evidence type="ECO:0000256" key="10">
    <source>
        <dbReference type="ARBA" id="ARBA00022840"/>
    </source>
</evidence>
<feature type="region of interest" description="Disordered" evidence="16">
    <location>
        <begin position="879"/>
        <end position="923"/>
    </location>
</feature>
<evidence type="ECO:0000256" key="14">
    <source>
        <dbReference type="ARBA" id="ARBA00024220"/>
    </source>
</evidence>
<accession>T1K6F9</accession>
<evidence type="ECO:0000256" key="1">
    <source>
        <dbReference type="ARBA" id="ARBA00004128"/>
    </source>
</evidence>
<feature type="transmembrane region" description="Helical" evidence="17">
    <location>
        <begin position="567"/>
        <end position="587"/>
    </location>
</feature>
<feature type="transmembrane region" description="Helical" evidence="17">
    <location>
        <begin position="441"/>
        <end position="461"/>
    </location>
</feature>
<evidence type="ECO:0000256" key="12">
    <source>
        <dbReference type="ARBA" id="ARBA00022989"/>
    </source>
</evidence>
<dbReference type="InterPro" id="IPR027417">
    <property type="entry name" value="P-loop_NTPase"/>
</dbReference>